<keyword evidence="3" id="KW-1185">Reference proteome</keyword>
<dbReference type="GO" id="GO:0008236">
    <property type="term" value="F:serine-type peptidase activity"/>
    <property type="evidence" value="ECO:0007669"/>
    <property type="project" value="InterPro"/>
</dbReference>
<dbReference type="InterPro" id="IPR011042">
    <property type="entry name" value="6-blade_b-propeller_TolB-like"/>
</dbReference>
<dbReference type="RefSeq" id="WP_085482776.1">
    <property type="nucleotide sequence ID" value="NZ_FXAY01000001.1"/>
</dbReference>
<proteinExistence type="predicted"/>
<dbReference type="EMBL" id="FXAY01000001">
    <property type="protein sequence ID" value="SMG15226.1"/>
    <property type="molecule type" value="Genomic_DNA"/>
</dbReference>
<protein>
    <submittedName>
        <fullName evidence="2">Dipeptidyl aminopeptidase/acylaminoacyl peptidase</fullName>
    </submittedName>
</protein>
<dbReference type="Gene3D" id="3.40.50.1820">
    <property type="entry name" value="alpha/beta hydrolase"/>
    <property type="match status" value="1"/>
</dbReference>
<evidence type="ECO:0000259" key="1">
    <source>
        <dbReference type="Pfam" id="PF00326"/>
    </source>
</evidence>
<evidence type="ECO:0000313" key="3">
    <source>
        <dbReference type="Proteomes" id="UP000193244"/>
    </source>
</evidence>
<dbReference type="STRING" id="150121.SAMN06296010_0603"/>
<dbReference type="OrthoDB" id="128799at2"/>
<keyword evidence="2" id="KW-0378">Hydrolase</keyword>
<keyword evidence="2" id="KW-0031">Aminopeptidase</keyword>
<organism evidence="2 3">
    <name type="scientific">Agreia pratensis</name>
    <dbReference type="NCBI Taxonomy" id="150121"/>
    <lineage>
        <taxon>Bacteria</taxon>
        <taxon>Bacillati</taxon>
        <taxon>Actinomycetota</taxon>
        <taxon>Actinomycetes</taxon>
        <taxon>Micrococcales</taxon>
        <taxon>Microbacteriaceae</taxon>
        <taxon>Agreia</taxon>
    </lineage>
</organism>
<sequence>MTSRIAPYGTWTSPISAESLAGSGHPVGGGAYAGDEVWWQELRPTEGGRLSIRRAGADGEPVDVLPVPFNARTRVHEYGGGAWTVTGLADGPPVLVFANFDDQRVYRLDVDTVDAVPSPLTPEGLGMRFAELQQRGAEIIAVRETHSDSGLSRDIVAIPLDGSAASDAGRIRSIVSGSHFLASPRISPDGTKLAWIAWEHPQMPWDGTELRVGAIDEGGRVIDWRTLAGSTTESVLQPEWRGDDELFVISDRTGWWNLYLVEVAGAELRPLHAASFDFGGALWMLGTTWYTVLDADRLLTVRTFGTDQAAILDVRTGELTDLPLDIDSISFGARRGERILVTGGSAVLASGLRELDLQTRALTDIRLSVDDLPDRAYLPTAVARTFGTEERPVHTFVYEPANPDFAAPAGERPPFVAFVHGGPTSRTVPAVNPTIAYFTSRGIGVVDINYGGSTGYGREYRDRLRGQWGIVDVDDTVAAVRGLAEAGIADGHRLAIRGGSAGGWTVLASLTQSDVFACGASYFGVAELTLFAAETHDFESRYLDGLVGPLPEAADLYEQRAPLNNVDGLSCPVLLLQGLDDKIVPPSQAERFRDALQAKGLRHAYLAYEGESHGFRRASTIISATEAELSFYGQVMGFVPVDVPVLPLED</sequence>
<dbReference type="InterPro" id="IPR001375">
    <property type="entry name" value="Peptidase_S9_cat"/>
</dbReference>
<evidence type="ECO:0000313" key="2">
    <source>
        <dbReference type="EMBL" id="SMG15226.1"/>
    </source>
</evidence>
<dbReference type="AlphaFoldDB" id="A0A1X7IKE9"/>
<dbReference type="Gene3D" id="2.120.10.30">
    <property type="entry name" value="TolB, C-terminal domain"/>
    <property type="match status" value="1"/>
</dbReference>
<dbReference type="SUPFAM" id="SSF53474">
    <property type="entry name" value="alpha/beta-Hydrolases"/>
    <property type="match status" value="1"/>
</dbReference>
<dbReference type="Pfam" id="PF00326">
    <property type="entry name" value="Peptidase_S9"/>
    <property type="match status" value="1"/>
</dbReference>
<dbReference type="PANTHER" id="PTHR43056">
    <property type="entry name" value="PEPTIDASE S9 PROLYL OLIGOPEPTIDASE"/>
    <property type="match status" value="1"/>
</dbReference>
<dbReference type="GO" id="GO:0006508">
    <property type="term" value="P:proteolysis"/>
    <property type="evidence" value="ECO:0007669"/>
    <property type="project" value="InterPro"/>
</dbReference>
<dbReference type="GO" id="GO:0004177">
    <property type="term" value="F:aminopeptidase activity"/>
    <property type="evidence" value="ECO:0007669"/>
    <property type="project" value="UniProtKB-KW"/>
</dbReference>
<feature type="domain" description="Peptidase S9 prolyl oligopeptidase catalytic" evidence="1">
    <location>
        <begin position="433"/>
        <end position="637"/>
    </location>
</feature>
<dbReference type="SUPFAM" id="SSF69322">
    <property type="entry name" value="Tricorn protease domain 2"/>
    <property type="match status" value="1"/>
</dbReference>
<dbReference type="PANTHER" id="PTHR43056:SF5">
    <property type="entry name" value="PEPTIDASE S9 PROLYL OLIGOPEPTIDASE CATALYTIC DOMAIN-CONTAINING PROTEIN"/>
    <property type="match status" value="1"/>
</dbReference>
<dbReference type="InterPro" id="IPR029058">
    <property type="entry name" value="AB_hydrolase_fold"/>
</dbReference>
<gene>
    <name evidence="2" type="ORF">SAMN06296010_0603</name>
</gene>
<dbReference type="Proteomes" id="UP000193244">
    <property type="component" value="Unassembled WGS sequence"/>
</dbReference>
<reference evidence="3" key="1">
    <citation type="submission" date="2017-04" db="EMBL/GenBank/DDBJ databases">
        <authorList>
            <person name="Varghese N."/>
            <person name="Submissions S."/>
        </authorList>
    </citation>
    <scope>NUCLEOTIDE SEQUENCE [LARGE SCALE GENOMIC DNA]</scope>
    <source>
        <strain evidence="3">VKM Ac-2510</strain>
    </source>
</reference>
<accession>A0A1X7IKE9</accession>
<dbReference type="InterPro" id="IPR050585">
    <property type="entry name" value="Xaa-Pro_dipeptidyl-ppase/CocE"/>
</dbReference>
<name>A0A1X7IKE9_9MICO</name>
<keyword evidence="2" id="KW-0645">Protease</keyword>